<comment type="caution">
    <text evidence="2">The sequence shown here is derived from an EMBL/GenBank/DDBJ whole genome shotgun (WGS) entry which is preliminary data.</text>
</comment>
<sequence length="102" mass="11240">MQVSTTTANREAGMSLIRSAVGARLAASGQVVGPAGAAFRYLEELGTGEEWQVFLRTTSDRYAELEAHLIEHHSWDNPEVTYTRIDGGSAAYLQWLKRETSP</sequence>
<comment type="similarity">
    <text evidence="1">Belongs to the CutA family.</text>
</comment>
<dbReference type="OrthoDB" id="37622at2"/>
<gene>
    <name evidence="2" type="ORF">ETD83_02625</name>
</gene>
<dbReference type="InterPro" id="IPR011322">
    <property type="entry name" value="N-reg_PII-like_a/b"/>
</dbReference>
<dbReference type="InterPro" id="IPR015867">
    <property type="entry name" value="N-reg_PII/ATP_PRibTrfase_C"/>
</dbReference>
<evidence type="ECO:0000313" key="2">
    <source>
        <dbReference type="EMBL" id="TMR06954.1"/>
    </source>
</evidence>
<organism evidence="2 3">
    <name type="scientific">Actinomadura soli</name>
    <dbReference type="NCBI Taxonomy" id="2508997"/>
    <lineage>
        <taxon>Bacteria</taxon>
        <taxon>Bacillati</taxon>
        <taxon>Actinomycetota</taxon>
        <taxon>Actinomycetes</taxon>
        <taxon>Streptosporangiales</taxon>
        <taxon>Thermomonosporaceae</taxon>
        <taxon>Actinomadura</taxon>
    </lineage>
</organism>
<protein>
    <submittedName>
        <fullName evidence="2">Divalent-cation tolerance protein CutA</fullName>
    </submittedName>
</protein>
<evidence type="ECO:0000256" key="1">
    <source>
        <dbReference type="ARBA" id="ARBA00010169"/>
    </source>
</evidence>
<dbReference type="PANTHER" id="PTHR23419">
    <property type="entry name" value="DIVALENT CATION TOLERANCE CUTA-RELATED"/>
    <property type="match status" value="1"/>
</dbReference>
<dbReference type="AlphaFoldDB" id="A0A5C4JIY1"/>
<dbReference type="EMBL" id="VCKW01000007">
    <property type="protein sequence ID" value="TMR06954.1"/>
    <property type="molecule type" value="Genomic_DNA"/>
</dbReference>
<dbReference type="GO" id="GO:0005507">
    <property type="term" value="F:copper ion binding"/>
    <property type="evidence" value="ECO:0007669"/>
    <property type="project" value="TreeGrafter"/>
</dbReference>
<dbReference type="PANTHER" id="PTHR23419:SF8">
    <property type="entry name" value="FI09726P"/>
    <property type="match status" value="1"/>
</dbReference>
<accession>A0A5C4JIY1</accession>
<reference evidence="2 3" key="1">
    <citation type="submission" date="2019-05" db="EMBL/GenBank/DDBJ databases">
        <title>Draft genome sequence of Actinomadura sp. 14C53.</title>
        <authorList>
            <person name="Saricaoglu S."/>
            <person name="Isik K."/>
        </authorList>
    </citation>
    <scope>NUCLEOTIDE SEQUENCE [LARGE SCALE GENOMIC DNA]</scope>
    <source>
        <strain evidence="2 3">14C53</strain>
    </source>
</reference>
<evidence type="ECO:0000313" key="3">
    <source>
        <dbReference type="Proteomes" id="UP000309174"/>
    </source>
</evidence>
<name>A0A5C4JIY1_9ACTN</name>
<dbReference type="Pfam" id="PF03091">
    <property type="entry name" value="CutA1"/>
    <property type="match status" value="1"/>
</dbReference>
<keyword evidence="3" id="KW-1185">Reference proteome</keyword>
<dbReference type="SUPFAM" id="SSF54913">
    <property type="entry name" value="GlnB-like"/>
    <property type="match status" value="1"/>
</dbReference>
<dbReference type="Gene3D" id="3.30.70.120">
    <property type="match status" value="1"/>
</dbReference>
<proteinExistence type="inferred from homology"/>
<dbReference type="InterPro" id="IPR004323">
    <property type="entry name" value="Ion_tolerance_CutA"/>
</dbReference>
<dbReference type="GO" id="GO:0010038">
    <property type="term" value="P:response to metal ion"/>
    <property type="evidence" value="ECO:0007669"/>
    <property type="project" value="InterPro"/>
</dbReference>
<dbReference type="Proteomes" id="UP000309174">
    <property type="component" value="Unassembled WGS sequence"/>
</dbReference>